<dbReference type="STRING" id="1076549.HA45_19470"/>
<keyword evidence="1" id="KW-0472">Membrane</keyword>
<name>A0A2M9WHS3_9GAMM</name>
<protein>
    <recommendedName>
        <fullName evidence="4">Holin</fullName>
    </recommendedName>
</protein>
<comment type="caution">
    <text evidence="2">The sequence shown here is derived from an EMBL/GenBank/DDBJ whole genome shotgun (WGS) entry which is preliminary data.</text>
</comment>
<evidence type="ECO:0000313" key="3">
    <source>
        <dbReference type="Proteomes" id="UP000232062"/>
    </source>
</evidence>
<reference evidence="2 3" key="1">
    <citation type="submission" date="2017-11" db="EMBL/GenBank/DDBJ databases">
        <title>The genome sequence of Pantoea rodasii DSM 26611.</title>
        <authorList>
            <person name="Gao J."/>
            <person name="Mao X."/>
            <person name="Sun J."/>
        </authorList>
    </citation>
    <scope>NUCLEOTIDE SEQUENCE [LARGE SCALE GENOMIC DNA]</scope>
    <source>
        <strain evidence="2 3">DSM 26611</strain>
    </source>
</reference>
<feature type="transmembrane region" description="Helical" evidence="1">
    <location>
        <begin position="12"/>
        <end position="32"/>
    </location>
</feature>
<dbReference type="AlphaFoldDB" id="A0A2M9WHS3"/>
<dbReference type="Proteomes" id="UP000232062">
    <property type="component" value="Unassembled WGS sequence"/>
</dbReference>
<gene>
    <name evidence="2" type="ORF">PRCB_03010</name>
</gene>
<dbReference type="OrthoDB" id="6547442at2"/>
<keyword evidence="1" id="KW-1133">Transmembrane helix</keyword>
<accession>A0A2M9WHS3</accession>
<sequence length="88" mass="9887">MSLEFGEGLQALFFALVASGLSIWLRGLNSAINQLREEQARMRETFQLKADAVRDQEQIMSMLSDIKQSMERTTERIDRLISGTGGHG</sequence>
<dbReference type="RefSeq" id="WP_100700272.1">
    <property type="nucleotide sequence ID" value="NZ_MLFP01000019.1"/>
</dbReference>
<evidence type="ECO:0000256" key="1">
    <source>
        <dbReference type="SAM" id="Phobius"/>
    </source>
</evidence>
<keyword evidence="1" id="KW-0812">Transmembrane</keyword>
<proteinExistence type="predicted"/>
<dbReference type="EMBL" id="PIQI01000009">
    <property type="protein sequence ID" value="PJZ06998.1"/>
    <property type="molecule type" value="Genomic_DNA"/>
</dbReference>
<organism evidence="2 3">
    <name type="scientific">Pantoea rodasii</name>
    <dbReference type="NCBI Taxonomy" id="1076549"/>
    <lineage>
        <taxon>Bacteria</taxon>
        <taxon>Pseudomonadati</taxon>
        <taxon>Pseudomonadota</taxon>
        <taxon>Gammaproteobacteria</taxon>
        <taxon>Enterobacterales</taxon>
        <taxon>Erwiniaceae</taxon>
        <taxon>Pantoea</taxon>
    </lineage>
</organism>
<evidence type="ECO:0008006" key="4">
    <source>
        <dbReference type="Google" id="ProtNLM"/>
    </source>
</evidence>
<keyword evidence="3" id="KW-1185">Reference proteome</keyword>
<evidence type="ECO:0000313" key="2">
    <source>
        <dbReference type="EMBL" id="PJZ06998.1"/>
    </source>
</evidence>